<evidence type="ECO:0000259" key="7">
    <source>
        <dbReference type="PROSITE" id="PS51462"/>
    </source>
</evidence>
<dbReference type="GO" id="GO:0010945">
    <property type="term" value="F:coenzyme A diphosphatase activity"/>
    <property type="evidence" value="ECO:0007669"/>
    <property type="project" value="InterPro"/>
</dbReference>
<dbReference type="CDD" id="cd03426">
    <property type="entry name" value="NUDIX_CoAse_Nudt7"/>
    <property type="match status" value="1"/>
</dbReference>
<dbReference type="PROSITE" id="PS51462">
    <property type="entry name" value="NUDIX"/>
    <property type="match status" value="1"/>
</dbReference>
<dbReference type="SUPFAM" id="SSF55811">
    <property type="entry name" value="Nudix"/>
    <property type="match status" value="1"/>
</dbReference>
<dbReference type="GO" id="GO:0046872">
    <property type="term" value="F:metal ion binding"/>
    <property type="evidence" value="ECO:0007669"/>
    <property type="project" value="UniProtKB-KW"/>
</dbReference>
<protein>
    <submittedName>
        <fullName evidence="8">Pyrophosphatase, MutT/nudix family</fullName>
    </submittedName>
</protein>
<dbReference type="KEGG" id="bte:BTH_I1665"/>
<evidence type="ECO:0000256" key="3">
    <source>
        <dbReference type="ARBA" id="ARBA00022723"/>
    </source>
</evidence>
<accession>Q2SXZ7</accession>
<dbReference type="InterPro" id="IPR045121">
    <property type="entry name" value="CoAse"/>
</dbReference>
<feature type="domain" description="Nudix hydrolase" evidence="7">
    <location>
        <begin position="179"/>
        <end position="311"/>
    </location>
</feature>
<dbReference type="EMBL" id="CP000086">
    <property type="protein sequence ID" value="ABC37370.1"/>
    <property type="molecule type" value="Genomic_DNA"/>
</dbReference>
<dbReference type="NCBIfam" id="NF007980">
    <property type="entry name" value="PRK10707.1"/>
    <property type="match status" value="1"/>
</dbReference>
<evidence type="ECO:0000313" key="8">
    <source>
        <dbReference type="EMBL" id="ABC37370.1"/>
    </source>
</evidence>
<dbReference type="Gene3D" id="3.90.79.10">
    <property type="entry name" value="Nucleoside Triphosphate Pyrophosphohydrolase"/>
    <property type="match status" value="1"/>
</dbReference>
<sequence>MGRRPLAANSSHGRHFGRVCAAAPQSPISPRAAARSKSPNPANCISRDVVRDGLHAFDRRATADIALAPLATHPGRRACRSEHVKCCGPRRRGRPASGPGGRFFLFGATIWPYPFRAERPLTRRPIIDPEVLPIETTGAGLAPVPPSLLTPDGLRDRFAQPPVWTQEPAEAQLADGIDPRSAAVLVPLVVRERGLTVLLTQRADHLNDHAGQVSFPGGRREPDDRDANATALREAREEIALSHERVELLGALPDYLTGTGFCVTPVVALVHPPFTVEADTLEVAEIFEVPFDFLMNPAHHQVRVFRWEGGERRFFAMPYPRGPVGGQYFIWGATAGMLRNLYRFLAA</sequence>
<name>Q2SXZ7_BURTA</name>
<dbReference type="PANTHER" id="PTHR12992:SF11">
    <property type="entry name" value="MITOCHONDRIAL COENZYME A DIPHOSPHATASE NUDT8"/>
    <property type="match status" value="1"/>
</dbReference>
<evidence type="ECO:0000256" key="2">
    <source>
        <dbReference type="ARBA" id="ARBA00001946"/>
    </source>
</evidence>
<dbReference type="AlphaFoldDB" id="Q2SXZ7"/>
<evidence type="ECO:0000256" key="6">
    <source>
        <dbReference type="ARBA" id="ARBA00023211"/>
    </source>
</evidence>
<keyword evidence="4" id="KW-0378">Hydrolase</keyword>
<keyword evidence="5" id="KW-0460">Magnesium</keyword>
<dbReference type="InterPro" id="IPR000086">
    <property type="entry name" value="NUDIX_hydrolase_dom"/>
</dbReference>
<keyword evidence="9" id="KW-1185">Reference proteome</keyword>
<gene>
    <name evidence="8" type="ordered locus">BTH_I1665</name>
</gene>
<evidence type="ECO:0000313" key="9">
    <source>
        <dbReference type="Proteomes" id="UP000001930"/>
    </source>
</evidence>
<evidence type="ECO:0000256" key="4">
    <source>
        <dbReference type="ARBA" id="ARBA00022801"/>
    </source>
</evidence>
<dbReference type="Pfam" id="PF00293">
    <property type="entry name" value="NUDIX"/>
    <property type="match status" value="1"/>
</dbReference>
<organism evidence="8 9">
    <name type="scientific">Burkholderia thailandensis (strain ATCC 700388 / DSM 13276 / CCUG 48851 / CIP 106301 / E264)</name>
    <dbReference type="NCBI Taxonomy" id="271848"/>
    <lineage>
        <taxon>Bacteria</taxon>
        <taxon>Pseudomonadati</taxon>
        <taxon>Pseudomonadota</taxon>
        <taxon>Betaproteobacteria</taxon>
        <taxon>Burkholderiales</taxon>
        <taxon>Burkholderiaceae</taxon>
        <taxon>Burkholderia</taxon>
        <taxon>pseudomallei group</taxon>
    </lineage>
</organism>
<comment type="cofactor">
    <cofactor evidence="1">
        <name>Mn(2+)</name>
        <dbReference type="ChEBI" id="CHEBI:29035"/>
    </cofactor>
</comment>
<keyword evidence="3" id="KW-0479">Metal-binding</keyword>
<reference evidence="8 9" key="1">
    <citation type="journal article" date="2005" name="BMC Genomics">
        <title>Bacterial genome adaptation to niches: divergence of the potential virulence genes in three Burkholderia species of different survival strategies.</title>
        <authorList>
            <person name="Kim H.S."/>
            <person name="Schell M.A."/>
            <person name="Yu Y."/>
            <person name="Ulrich R.L."/>
            <person name="Sarria S.H."/>
            <person name="Nierman W.C."/>
            <person name="DeShazer D."/>
        </authorList>
    </citation>
    <scope>NUCLEOTIDE SEQUENCE [LARGE SCALE GENOMIC DNA]</scope>
    <source>
        <strain evidence="9">ATCC 700388 / DSM 13276 / CCUG 48851 / CIP 106301 / E264</strain>
    </source>
</reference>
<comment type="cofactor">
    <cofactor evidence="2">
        <name>Mg(2+)</name>
        <dbReference type="ChEBI" id="CHEBI:18420"/>
    </cofactor>
</comment>
<dbReference type="HOGENOM" id="CLU_040940_0_0_4"/>
<evidence type="ECO:0000256" key="5">
    <source>
        <dbReference type="ARBA" id="ARBA00022842"/>
    </source>
</evidence>
<dbReference type="PANTHER" id="PTHR12992">
    <property type="entry name" value="NUDIX HYDROLASE"/>
    <property type="match status" value="1"/>
</dbReference>
<keyword evidence="6" id="KW-0464">Manganese</keyword>
<dbReference type="Proteomes" id="UP000001930">
    <property type="component" value="Chromosome I"/>
</dbReference>
<dbReference type="InterPro" id="IPR015797">
    <property type="entry name" value="NUDIX_hydrolase-like_dom_sf"/>
</dbReference>
<proteinExistence type="predicted"/>
<evidence type="ECO:0000256" key="1">
    <source>
        <dbReference type="ARBA" id="ARBA00001936"/>
    </source>
</evidence>